<name>A0A2P6Q437_ROSCH</name>
<dbReference type="PANTHER" id="PTHR18937">
    <property type="entry name" value="STRUCTURAL MAINTENANCE OF CHROMOSOMES SMC FAMILY MEMBER"/>
    <property type="match status" value="1"/>
</dbReference>
<dbReference type="PANTHER" id="PTHR18937:SF172">
    <property type="entry name" value="STRUCTURAL MAINTENANCE OF CHROMOSOMES PROTEIN"/>
    <property type="match status" value="1"/>
</dbReference>
<reference evidence="4 5" key="1">
    <citation type="journal article" date="2018" name="Nat. Genet.">
        <title>The Rosa genome provides new insights in the design of modern roses.</title>
        <authorList>
            <person name="Bendahmane M."/>
        </authorList>
    </citation>
    <scope>NUCLEOTIDE SEQUENCE [LARGE SCALE GENOMIC DNA]</scope>
    <source>
        <strain evidence="5">cv. Old Blush</strain>
    </source>
</reference>
<dbReference type="GO" id="GO:0000796">
    <property type="term" value="C:condensin complex"/>
    <property type="evidence" value="ECO:0007669"/>
    <property type="project" value="TreeGrafter"/>
</dbReference>
<keyword evidence="1" id="KW-0547">Nucleotide-binding</keyword>
<dbReference type="EMBL" id="PDCK01000043">
    <property type="protein sequence ID" value="PRQ28940.1"/>
    <property type="molecule type" value="Genomic_DNA"/>
</dbReference>
<dbReference type="AlphaFoldDB" id="A0A2P6Q437"/>
<dbReference type="GO" id="GO:0007076">
    <property type="term" value="P:mitotic chromosome condensation"/>
    <property type="evidence" value="ECO:0007669"/>
    <property type="project" value="TreeGrafter"/>
</dbReference>
<keyword evidence="5" id="KW-1185">Reference proteome</keyword>
<dbReference type="Gramene" id="PRQ28940">
    <property type="protein sequence ID" value="PRQ28940"/>
    <property type="gene ID" value="RchiOBHm_Chr5g0008421"/>
</dbReference>
<organism evidence="4 5">
    <name type="scientific">Rosa chinensis</name>
    <name type="common">China rose</name>
    <dbReference type="NCBI Taxonomy" id="74649"/>
    <lineage>
        <taxon>Eukaryota</taxon>
        <taxon>Viridiplantae</taxon>
        <taxon>Streptophyta</taxon>
        <taxon>Embryophyta</taxon>
        <taxon>Tracheophyta</taxon>
        <taxon>Spermatophyta</taxon>
        <taxon>Magnoliopsida</taxon>
        <taxon>eudicotyledons</taxon>
        <taxon>Gunneridae</taxon>
        <taxon>Pentapetalae</taxon>
        <taxon>rosids</taxon>
        <taxon>fabids</taxon>
        <taxon>Rosales</taxon>
        <taxon>Rosaceae</taxon>
        <taxon>Rosoideae</taxon>
        <taxon>Rosoideae incertae sedis</taxon>
        <taxon>Rosa</taxon>
    </lineage>
</organism>
<comment type="caution">
    <text evidence="4">The sequence shown here is derived from an EMBL/GenBank/DDBJ whole genome shotgun (WGS) entry which is preliminary data.</text>
</comment>
<dbReference type="STRING" id="74649.A0A2P6Q437"/>
<evidence type="ECO:0000256" key="1">
    <source>
        <dbReference type="ARBA" id="ARBA00022741"/>
    </source>
</evidence>
<keyword evidence="4" id="KW-0378">Hydrolase</keyword>
<dbReference type="GO" id="GO:0016787">
    <property type="term" value="F:hydrolase activity"/>
    <property type="evidence" value="ECO:0007669"/>
    <property type="project" value="UniProtKB-KW"/>
</dbReference>
<evidence type="ECO:0000256" key="2">
    <source>
        <dbReference type="ARBA" id="ARBA00022840"/>
    </source>
</evidence>
<accession>A0A2P6Q437</accession>
<dbReference type="OMA" id="INDHASN"/>
<evidence type="ECO:0000313" key="5">
    <source>
        <dbReference type="Proteomes" id="UP000238479"/>
    </source>
</evidence>
<sequence>MLFVFGKRAKQDDGELKVVPGSDFVITRIAYRNNTSKYYINDHASNFTLVTKKLEGKGVDLDNNPFLILQVVIRDSALLVCLRLPY</sequence>
<dbReference type="Gene3D" id="3.40.50.300">
    <property type="entry name" value="P-loop containing nucleotide triphosphate hydrolases"/>
    <property type="match status" value="1"/>
</dbReference>
<dbReference type="Proteomes" id="UP000238479">
    <property type="component" value="Chromosome 5"/>
</dbReference>
<protein>
    <submittedName>
        <fullName evidence="4">Putative P-loop containing nucleoside triphosphate hydrolase</fullName>
    </submittedName>
</protein>
<evidence type="ECO:0000256" key="3">
    <source>
        <dbReference type="ARBA" id="ARBA00023242"/>
    </source>
</evidence>
<gene>
    <name evidence="4" type="ORF">RchiOBHm_Chr5g0008421</name>
</gene>
<keyword evidence="2" id="KW-0067">ATP-binding</keyword>
<dbReference type="GO" id="GO:0005524">
    <property type="term" value="F:ATP binding"/>
    <property type="evidence" value="ECO:0007669"/>
    <property type="project" value="UniProtKB-KW"/>
</dbReference>
<evidence type="ECO:0000313" key="4">
    <source>
        <dbReference type="EMBL" id="PRQ28940.1"/>
    </source>
</evidence>
<proteinExistence type="predicted"/>
<keyword evidence="3" id="KW-0539">Nucleus</keyword>
<dbReference type="InterPro" id="IPR027417">
    <property type="entry name" value="P-loop_NTPase"/>
</dbReference>